<keyword evidence="1" id="KW-0812">Transmembrane</keyword>
<reference evidence="3" key="1">
    <citation type="journal article" date="2013" name="Nature">
        <title>Pan genome of the phytoplankton Emiliania underpins its global distribution.</title>
        <authorList>
            <person name="Read B.A."/>
            <person name="Kegel J."/>
            <person name="Klute M.J."/>
            <person name="Kuo A."/>
            <person name="Lefebvre S.C."/>
            <person name="Maumus F."/>
            <person name="Mayer C."/>
            <person name="Miller J."/>
            <person name="Monier A."/>
            <person name="Salamov A."/>
            <person name="Young J."/>
            <person name="Aguilar M."/>
            <person name="Claverie J.M."/>
            <person name="Frickenhaus S."/>
            <person name="Gonzalez K."/>
            <person name="Herman E.K."/>
            <person name="Lin Y.C."/>
            <person name="Napier J."/>
            <person name="Ogata H."/>
            <person name="Sarno A.F."/>
            <person name="Shmutz J."/>
            <person name="Schroeder D."/>
            <person name="de Vargas C."/>
            <person name="Verret F."/>
            <person name="von Dassow P."/>
            <person name="Valentin K."/>
            <person name="Van de Peer Y."/>
            <person name="Wheeler G."/>
            <person name="Dacks J.B."/>
            <person name="Delwiche C.F."/>
            <person name="Dyhrman S.T."/>
            <person name="Glockner G."/>
            <person name="John U."/>
            <person name="Richards T."/>
            <person name="Worden A.Z."/>
            <person name="Zhang X."/>
            <person name="Grigoriev I.V."/>
            <person name="Allen A.E."/>
            <person name="Bidle K."/>
            <person name="Borodovsky M."/>
            <person name="Bowler C."/>
            <person name="Brownlee C."/>
            <person name="Cock J.M."/>
            <person name="Elias M."/>
            <person name="Gladyshev V.N."/>
            <person name="Groth M."/>
            <person name="Guda C."/>
            <person name="Hadaegh A."/>
            <person name="Iglesias-Rodriguez M.D."/>
            <person name="Jenkins J."/>
            <person name="Jones B.M."/>
            <person name="Lawson T."/>
            <person name="Leese F."/>
            <person name="Lindquist E."/>
            <person name="Lobanov A."/>
            <person name="Lomsadze A."/>
            <person name="Malik S.B."/>
            <person name="Marsh M.E."/>
            <person name="Mackinder L."/>
            <person name="Mock T."/>
            <person name="Mueller-Roeber B."/>
            <person name="Pagarete A."/>
            <person name="Parker M."/>
            <person name="Probert I."/>
            <person name="Quesneville H."/>
            <person name="Raines C."/>
            <person name="Rensing S.A."/>
            <person name="Riano-Pachon D.M."/>
            <person name="Richier S."/>
            <person name="Rokitta S."/>
            <person name="Shiraiwa Y."/>
            <person name="Soanes D.M."/>
            <person name="van der Giezen M."/>
            <person name="Wahlund T.M."/>
            <person name="Williams B."/>
            <person name="Wilson W."/>
            <person name="Wolfe G."/>
            <person name="Wurch L.L."/>
        </authorList>
    </citation>
    <scope>NUCLEOTIDE SEQUENCE</scope>
</reference>
<keyword evidence="1" id="KW-0472">Membrane</keyword>
<feature type="transmembrane region" description="Helical" evidence="1">
    <location>
        <begin position="88"/>
        <end position="110"/>
    </location>
</feature>
<evidence type="ECO:0000313" key="2">
    <source>
        <dbReference type="EnsemblProtists" id="EOD35869"/>
    </source>
</evidence>
<dbReference type="KEGG" id="ehx:EMIHUDRAFT_362886"/>
<dbReference type="GeneID" id="17281140"/>
<dbReference type="EnsemblProtists" id="EOD35869">
    <property type="protein sequence ID" value="EOD35869"/>
    <property type="gene ID" value="EMIHUDRAFT_362886"/>
</dbReference>
<proteinExistence type="predicted"/>
<dbReference type="RefSeq" id="XP_005788298.1">
    <property type="nucleotide sequence ID" value="XM_005788241.1"/>
</dbReference>
<dbReference type="HOGENOM" id="CLU_1638538_0_0_1"/>
<protein>
    <submittedName>
        <fullName evidence="2">Uncharacterized protein</fullName>
    </submittedName>
</protein>
<dbReference type="AlphaFoldDB" id="A0A0D3KJD4"/>
<evidence type="ECO:0000256" key="1">
    <source>
        <dbReference type="SAM" id="Phobius"/>
    </source>
</evidence>
<reference evidence="2" key="2">
    <citation type="submission" date="2024-10" db="UniProtKB">
        <authorList>
            <consortium name="EnsemblProtists"/>
        </authorList>
    </citation>
    <scope>IDENTIFICATION</scope>
</reference>
<feature type="transmembrane region" description="Helical" evidence="1">
    <location>
        <begin position="21"/>
        <end position="44"/>
    </location>
</feature>
<name>A0A0D3KJD4_EMIH1</name>
<accession>A0A0D3KJD4</accession>
<keyword evidence="3" id="KW-1185">Reference proteome</keyword>
<dbReference type="Proteomes" id="UP000013827">
    <property type="component" value="Unassembled WGS sequence"/>
</dbReference>
<evidence type="ECO:0000313" key="3">
    <source>
        <dbReference type="Proteomes" id="UP000013827"/>
    </source>
</evidence>
<keyword evidence="1" id="KW-1133">Transmembrane helix</keyword>
<sequence length="162" mass="17876">MGYYAYAVYTSKPDFTSSQTLLFYFTGAVIQIMLIVQKGGFLVYDNTMFKFWLFARATCNRGGTLSIADKRGANKIVSVNRMGLSVRIFLWSLVNVLTTTFLVLSIPLLLSTAETHLDFVLNAAASIFIIELDDIEPKKCVAIEGGKRRARPGAGECDESPA</sequence>
<organism evidence="2 3">
    <name type="scientific">Emiliania huxleyi (strain CCMP1516)</name>
    <dbReference type="NCBI Taxonomy" id="280463"/>
    <lineage>
        <taxon>Eukaryota</taxon>
        <taxon>Haptista</taxon>
        <taxon>Haptophyta</taxon>
        <taxon>Prymnesiophyceae</taxon>
        <taxon>Isochrysidales</taxon>
        <taxon>Noelaerhabdaceae</taxon>
        <taxon>Emiliania</taxon>
    </lineage>
</organism>
<dbReference type="PaxDb" id="2903-EOD35869"/>